<evidence type="ECO:0000313" key="1">
    <source>
        <dbReference type="EMBL" id="PPJ53101.1"/>
    </source>
</evidence>
<keyword evidence="2" id="KW-1185">Reference proteome</keyword>
<reference evidence="2" key="1">
    <citation type="journal article" date="2017" name="bioRxiv">
        <title>Conservation of a gene cluster reveals novel cercosporin biosynthetic mechanisms and extends production to the genus Colletotrichum.</title>
        <authorList>
            <person name="de Jonge R."/>
            <person name="Ebert M.K."/>
            <person name="Huitt-Roehl C.R."/>
            <person name="Pal P."/>
            <person name="Suttle J.C."/>
            <person name="Spanner R.E."/>
            <person name="Neubauer J.D."/>
            <person name="Jurick W.M.II."/>
            <person name="Stott K.A."/>
            <person name="Secor G.A."/>
            <person name="Thomma B.P.H.J."/>
            <person name="Van de Peer Y."/>
            <person name="Townsend C.A."/>
            <person name="Bolton M.D."/>
        </authorList>
    </citation>
    <scope>NUCLEOTIDE SEQUENCE [LARGE SCALE GENOMIC DNA]</scope>
    <source>
        <strain evidence="2">CBS538.71</strain>
    </source>
</reference>
<dbReference type="EMBL" id="PNEN01001603">
    <property type="protein sequence ID" value="PPJ53101.1"/>
    <property type="molecule type" value="Genomic_DNA"/>
</dbReference>
<proteinExistence type="predicted"/>
<sequence>MMSAAFLPAYAIYKAAGRQNFKDIWSALQMQEDHEARLEMIKDLSTCVGKRRAGKDSPSAMEADAVYWLVYHSADVRDWTREQQDAALDKAHAALEKYYPDIVRLPRKHLDKESPLPLWVHPEDRRSDMESYHRALQLLRCCERIEQQGEGTIKERPPAVKWMGHWTDPALFDPQPIGEELIPPWMRKRMNRTDVLKLANKFHETHAPAPVKSACEIVYIVDCNASRFRSANKQWFKECLENLESLTPLPSNLKATSDPRDQSCIEQWRDAIRRELGLAYKWRRDDQGLVLKLTGLRLESGEEQRLWCYDPKSTVYSCTHD</sequence>
<dbReference type="Proteomes" id="UP000237631">
    <property type="component" value="Unassembled WGS sequence"/>
</dbReference>
<name>A0A2S6C061_9PEZI</name>
<protein>
    <submittedName>
        <fullName evidence="1">Uncharacterized protein</fullName>
    </submittedName>
</protein>
<organism evidence="1 2">
    <name type="scientific">Cercospora berteroae</name>
    <dbReference type="NCBI Taxonomy" id="357750"/>
    <lineage>
        <taxon>Eukaryota</taxon>
        <taxon>Fungi</taxon>
        <taxon>Dikarya</taxon>
        <taxon>Ascomycota</taxon>
        <taxon>Pezizomycotina</taxon>
        <taxon>Dothideomycetes</taxon>
        <taxon>Dothideomycetidae</taxon>
        <taxon>Mycosphaerellales</taxon>
        <taxon>Mycosphaerellaceae</taxon>
        <taxon>Cercospora</taxon>
    </lineage>
</organism>
<dbReference type="AlphaFoldDB" id="A0A2S6C061"/>
<evidence type="ECO:0000313" key="2">
    <source>
        <dbReference type="Proteomes" id="UP000237631"/>
    </source>
</evidence>
<comment type="caution">
    <text evidence="1">The sequence shown here is derived from an EMBL/GenBank/DDBJ whole genome shotgun (WGS) entry which is preliminary data.</text>
</comment>
<gene>
    <name evidence="1" type="ORF">CBER1_11455</name>
</gene>
<accession>A0A2S6C061</accession>